<organism evidence="4 5">
    <name type="scientific">Posidoniimonas corsicana</name>
    <dbReference type="NCBI Taxonomy" id="1938618"/>
    <lineage>
        <taxon>Bacteria</taxon>
        <taxon>Pseudomonadati</taxon>
        <taxon>Planctomycetota</taxon>
        <taxon>Planctomycetia</taxon>
        <taxon>Pirellulales</taxon>
        <taxon>Lacipirellulaceae</taxon>
        <taxon>Posidoniimonas</taxon>
    </lineage>
</organism>
<accession>A0A5C5UXC6</accession>
<dbReference type="Pfam" id="PF13519">
    <property type="entry name" value="VWA_2"/>
    <property type="match status" value="1"/>
</dbReference>
<keyword evidence="1" id="KW-0472">Membrane</keyword>
<dbReference type="SUPFAM" id="SSF52317">
    <property type="entry name" value="Class I glutamine amidotransferase-like"/>
    <property type="match status" value="1"/>
</dbReference>
<dbReference type="InterPro" id="IPR029062">
    <property type="entry name" value="Class_I_gatase-like"/>
</dbReference>
<evidence type="ECO:0000259" key="3">
    <source>
        <dbReference type="Pfam" id="PF13519"/>
    </source>
</evidence>
<evidence type="ECO:0000256" key="1">
    <source>
        <dbReference type="SAM" id="Phobius"/>
    </source>
</evidence>
<dbReference type="Pfam" id="PF07584">
    <property type="entry name" value="BatA"/>
    <property type="match status" value="1"/>
</dbReference>
<keyword evidence="1" id="KW-1133">Transmembrane helix</keyword>
<dbReference type="InterPro" id="IPR002035">
    <property type="entry name" value="VWF_A"/>
</dbReference>
<feature type="transmembrane region" description="Helical" evidence="1">
    <location>
        <begin position="53"/>
        <end position="74"/>
    </location>
</feature>
<sequence length="706" mass="75337">MTFLTPLLTAGAALIAIPIVLHLVMRRKPQQLQFPALRFVMKRRSVNQTKLKLRHLILLLLRCAAIALLALALARPVLQGSGLRGGAGGSAGVAIVIDNSARMGYRSENQTRLAAAKQIADWLLGRLPADSQVVVADTGSSSPGRILDRDAARLRAGRVRPASRDVGLDASVRSALAALQQAGAERQEVFLFTDRTAGALDTGTLEGIARTLEEHPDATLYLADVGVEDPVDLGIRSLELSGSTLAVGQSLGLGATLASVGKRPDKPVTIELWIDGPNGPEKRGEQLVTVEAPLQRVEFSIAALPEGVHQGYVRVVGSDPLPADDAQYFTVSVEAPRRVLLLADDAADAVFVRQALTAAGPAQAYEVDVEPFTAKWQPRLHDYRAAFLLDPPSIGSTGWRTLGNYVSGGGSVAFCLGRNSQLPRLNSADAQQLLPGEFRWISRDETYLRPRSYSHPAIAPLADFAESIPWPQFPVFEYWSLGELDASAVVVAPYANGDPAIVERRVDRGVAITVTTPFSDPASGEPWNLLPTGVDPWPFLALTDSLTAYLCGAADTRRVYRPGETAIVPLGEAAGATGYVLRLPSGDAIRQTLPAGQREAAIGMTEEPGNYRLQAGGAADGIDAGFSVSAPPELGLLERVTDAQLTAALPAGRFHLATGEADLAEQVDVGRVGRELYPWLITVVALALAAEQWFANRFYEEPAPPN</sequence>
<feature type="transmembrane region" description="Helical" evidence="1">
    <location>
        <begin position="6"/>
        <end position="25"/>
    </location>
</feature>
<evidence type="ECO:0000313" key="4">
    <source>
        <dbReference type="EMBL" id="TWT30986.1"/>
    </source>
</evidence>
<proteinExistence type="predicted"/>
<dbReference type="Proteomes" id="UP000316714">
    <property type="component" value="Unassembled WGS sequence"/>
</dbReference>
<dbReference type="Gene3D" id="3.40.50.410">
    <property type="entry name" value="von Willebrand factor, type A domain"/>
    <property type="match status" value="1"/>
</dbReference>
<dbReference type="InterPro" id="IPR011933">
    <property type="entry name" value="Double_TM_dom"/>
</dbReference>
<dbReference type="EMBL" id="SIHJ01000004">
    <property type="protein sequence ID" value="TWT30986.1"/>
    <property type="molecule type" value="Genomic_DNA"/>
</dbReference>
<comment type="caution">
    <text evidence="4">The sequence shown here is derived from an EMBL/GenBank/DDBJ whole genome shotgun (WGS) entry which is preliminary data.</text>
</comment>
<gene>
    <name evidence="4" type="ORF">KOR34_43590</name>
</gene>
<dbReference type="PANTHER" id="PTHR37464">
    <property type="entry name" value="BLL2463 PROTEIN"/>
    <property type="match status" value="1"/>
</dbReference>
<evidence type="ECO:0000313" key="5">
    <source>
        <dbReference type="Proteomes" id="UP000316714"/>
    </source>
</evidence>
<dbReference type="OrthoDB" id="242438at2"/>
<dbReference type="RefSeq" id="WP_146568120.1">
    <property type="nucleotide sequence ID" value="NZ_SIHJ01000004.1"/>
</dbReference>
<name>A0A5C5UXC6_9BACT</name>
<evidence type="ECO:0008006" key="6">
    <source>
        <dbReference type="Google" id="ProtNLM"/>
    </source>
</evidence>
<dbReference type="Gene3D" id="3.40.50.880">
    <property type="match status" value="1"/>
</dbReference>
<reference evidence="4 5" key="1">
    <citation type="submission" date="2019-02" db="EMBL/GenBank/DDBJ databases">
        <title>Deep-cultivation of Planctomycetes and their phenomic and genomic characterization uncovers novel biology.</title>
        <authorList>
            <person name="Wiegand S."/>
            <person name="Jogler M."/>
            <person name="Boedeker C."/>
            <person name="Pinto D."/>
            <person name="Vollmers J."/>
            <person name="Rivas-Marin E."/>
            <person name="Kohn T."/>
            <person name="Peeters S.H."/>
            <person name="Heuer A."/>
            <person name="Rast P."/>
            <person name="Oberbeckmann S."/>
            <person name="Bunk B."/>
            <person name="Jeske O."/>
            <person name="Meyerdierks A."/>
            <person name="Storesund J.E."/>
            <person name="Kallscheuer N."/>
            <person name="Luecker S."/>
            <person name="Lage O.M."/>
            <person name="Pohl T."/>
            <person name="Merkel B.J."/>
            <person name="Hornburger P."/>
            <person name="Mueller R.-W."/>
            <person name="Bruemmer F."/>
            <person name="Labrenz M."/>
            <person name="Spormann A.M."/>
            <person name="Op Den Camp H."/>
            <person name="Overmann J."/>
            <person name="Amann R."/>
            <person name="Jetten M.S.M."/>
            <person name="Mascher T."/>
            <person name="Medema M.H."/>
            <person name="Devos D.P."/>
            <person name="Kaster A.-K."/>
            <person name="Ovreas L."/>
            <person name="Rohde M."/>
            <person name="Galperin M.Y."/>
            <person name="Jogler C."/>
        </authorList>
    </citation>
    <scope>NUCLEOTIDE SEQUENCE [LARGE SCALE GENOMIC DNA]</scope>
    <source>
        <strain evidence="4 5">KOR34</strain>
    </source>
</reference>
<evidence type="ECO:0000259" key="2">
    <source>
        <dbReference type="Pfam" id="PF07584"/>
    </source>
</evidence>
<protein>
    <recommendedName>
        <fullName evidence="6">Aerotolerance regulator N-terminal domain-containing protein</fullName>
    </recommendedName>
</protein>
<dbReference type="AlphaFoldDB" id="A0A5C5UXC6"/>
<dbReference type="InterPro" id="IPR024163">
    <property type="entry name" value="Aerotolerance_reg_N"/>
</dbReference>
<dbReference type="InterPro" id="IPR036465">
    <property type="entry name" value="vWFA_dom_sf"/>
</dbReference>
<feature type="domain" description="VWFA" evidence="3">
    <location>
        <begin position="93"/>
        <end position="194"/>
    </location>
</feature>
<dbReference type="PANTHER" id="PTHR37464:SF1">
    <property type="entry name" value="BLL2463 PROTEIN"/>
    <property type="match status" value="1"/>
</dbReference>
<dbReference type="NCBIfam" id="TIGR02226">
    <property type="entry name" value="two_anch"/>
    <property type="match status" value="1"/>
</dbReference>
<feature type="domain" description="Aerotolerance regulator N-terminal" evidence="2">
    <location>
        <begin position="1"/>
        <end position="76"/>
    </location>
</feature>
<keyword evidence="5" id="KW-1185">Reference proteome</keyword>
<keyword evidence="1" id="KW-0812">Transmembrane</keyword>